<comment type="caution">
    <text evidence="3">The sequence shown here is derived from an EMBL/GenBank/DDBJ whole genome shotgun (WGS) entry which is preliminary data.</text>
</comment>
<dbReference type="Gene3D" id="4.10.60.10">
    <property type="entry name" value="Zinc finger, CCHC-type"/>
    <property type="match status" value="1"/>
</dbReference>
<dbReference type="EMBL" id="JAHRIP010034636">
    <property type="protein sequence ID" value="MEQ2293838.1"/>
    <property type="molecule type" value="Genomic_DNA"/>
</dbReference>
<dbReference type="SUPFAM" id="SSF57756">
    <property type="entry name" value="Retrovirus zinc finger-like domains"/>
    <property type="match status" value="1"/>
</dbReference>
<name>A0ABV0YKA7_9TELE</name>
<dbReference type="PROSITE" id="PS50158">
    <property type="entry name" value="ZF_CCHC"/>
    <property type="match status" value="1"/>
</dbReference>
<keyword evidence="1" id="KW-0862">Zinc</keyword>
<dbReference type="Pfam" id="PF00098">
    <property type="entry name" value="zf-CCHC"/>
    <property type="match status" value="1"/>
</dbReference>
<evidence type="ECO:0000259" key="2">
    <source>
        <dbReference type="PROSITE" id="PS50158"/>
    </source>
</evidence>
<dbReference type="InterPro" id="IPR001878">
    <property type="entry name" value="Znf_CCHC"/>
</dbReference>
<reference evidence="3 4" key="1">
    <citation type="submission" date="2021-06" db="EMBL/GenBank/DDBJ databases">
        <authorList>
            <person name="Palmer J.M."/>
        </authorList>
    </citation>
    <scope>NUCLEOTIDE SEQUENCE [LARGE SCALE GENOMIC DNA]</scope>
    <source>
        <strain evidence="3 4">AS_MEX2019</strain>
        <tissue evidence="3">Muscle</tissue>
    </source>
</reference>
<proteinExistence type="predicted"/>
<feature type="domain" description="CCHC-type" evidence="2">
    <location>
        <begin position="61"/>
        <end position="76"/>
    </location>
</feature>
<organism evidence="3 4">
    <name type="scientific">Ameca splendens</name>
    <dbReference type="NCBI Taxonomy" id="208324"/>
    <lineage>
        <taxon>Eukaryota</taxon>
        <taxon>Metazoa</taxon>
        <taxon>Chordata</taxon>
        <taxon>Craniata</taxon>
        <taxon>Vertebrata</taxon>
        <taxon>Euteleostomi</taxon>
        <taxon>Actinopterygii</taxon>
        <taxon>Neopterygii</taxon>
        <taxon>Teleostei</taxon>
        <taxon>Neoteleostei</taxon>
        <taxon>Acanthomorphata</taxon>
        <taxon>Ovalentaria</taxon>
        <taxon>Atherinomorphae</taxon>
        <taxon>Cyprinodontiformes</taxon>
        <taxon>Goodeidae</taxon>
        <taxon>Ameca</taxon>
    </lineage>
</organism>
<evidence type="ECO:0000313" key="4">
    <source>
        <dbReference type="Proteomes" id="UP001469553"/>
    </source>
</evidence>
<keyword evidence="1" id="KW-0863">Zinc-finger</keyword>
<dbReference type="Proteomes" id="UP001469553">
    <property type="component" value="Unassembled WGS sequence"/>
</dbReference>
<protein>
    <recommendedName>
        <fullName evidence="2">CCHC-type domain-containing protein</fullName>
    </recommendedName>
</protein>
<dbReference type="SMART" id="SM00343">
    <property type="entry name" value="ZnF_C2HC"/>
    <property type="match status" value="1"/>
</dbReference>
<accession>A0ABV0YKA7</accession>
<evidence type="ECO:0000256" key="1">
    <source>
        <dbReference type="PROSITE-ProRule" id="PRU00047"/>
    </source>
</evidence>
<evidence type="ECO:0000313" key="3">
    <source>
        <dbReference type="EMBL" id="MEQ2293838.1"/>
    </source>
</evidence>
<keyword evidence="4" id="KW-1185">Reference proteome</keyword>
<gene>
    <name evidence="3" type="ORF">AMECASPLE_037566</name>
</gene>
<dbReference type="InterPro" id="IPR036875">
    <property type="entry name" value="Znf_CCHC_sf"/>
</dbReference>
<sequence>MRERRRFPHERSAARTQLTYQSPTVLKTSSLDTGIEAEPMQIGRAHLSIEERQKRRQTRQCFYCGSAEHFIADCPSCPLWPKELVGRRGGTHGPKNVPVTLQILFIGLTTLASLYPELVRLN</sequence>
<keyword evidence="1" id="KW-0479">Metal-binding</keyword>